<accession>A0ABW5LV51</accession>
<dbReference type="RefSeq" id="WP_379667343.1">
    <property type="nucleotide sequence ID" value="NZ_JBHULH010000012.1"/>
</dbReference>
<dbReference type="PANTHER" id="PTHR30164">
    <property type="entry name" value="MTFA PEPTIDASE"/>
    <property type="match status" value="1"/>
</dbReference>
<dbReference type="InterPro" id="IPR024079">
    <property type="entry name" value="MetalloPept_cat_dom_sf"/>
</dbReference>
<dbReference type="EMBL" id="JBHULH010000012">
    <property type="protein sequence ID" value="MFD2568635.1"/>
    <property type="molecule type" value="Genomic_DNA"/>
</dbReference>
<keyword evidence="2" id="KW-1185">Reference proteome</keyword>
<protein>
    <submittedName>
        <fullName evidence="1">Zinc-dependent peptidase</fullName>
    </submittedName>
</protein>
<proteinExistence type="predicted"/>
<sequence>MKYTSISSYKAPISAFLGFVIRGIEKLSSSIFNRTPIAHTSKIKKRLSKQQKTILSGEVDFYKKLDKRYQEHFEHRLTTFLRTYEFIGREGHAIDVRTRVLIGSSYIILTFGKRKFITDVFDKILVYPDVFLSTSTQRKHKGEFNPKYKTVVFSWKHFLEGIHTKDDNVNLGIHEFTHIIHIKSLQERDVSSMIFRRGYQRLMNYLQNNESVRKQILASNYFRRYAFENQYEFIAVLIETFIETPDEFRAQFPRIYKKIKTMLNFNFLHY</sequence>
<dbReference type="Proteomes" id="UP001597508">
    <property type="component" value="Unassembled WGS sequence"/>
</dbReference>
<dbReference type="InterPro" id="IPR010384">
    <property type="entry name" value="MtfA_fam"/>
</dbReference>
<organism evidence="1 2">
    <name type="scientific">Pseudotenacibaculum haliotis</name>
    <dbReference type="NCBI Taxonomy" id="1862138"/>
    <lineage>
        <taxon>Bacteria</taxon>
        <taxon>Pseudomonadati</taxon>
        <taxon>Bacteroidota</taxon>
        <taxon>Flavobacteriia</taxon>
        <taxon>Flavobacteriales</taxon>
        <taxon>Flavobacteriaceae</taxon>
        <taxon>Pseudotenacibaculum</taxon>
    </lineage>
</organism>
<dbReference type="Gene3D" id="3.40.390.10">
    <property type="entry name" value="Collagenase (Catalytic Domain)"/>
    <property type="match status" value="1"/>
</dbReference>
<reference evidence="2" key="1">
    <citation type="journal article" date="2019" name="Int. J. Syst. Evol. Microbiol.">
        <title>The Global Catalogue of Microorganisms (GCM) 10K type strain sequencing project: providing services to taxonomists for standard genome sequencing and annotation.</title>
        <authorList>
            <consortium name="The Broad Institute Genomics Platform"/>
            <consortium name="The Broad Institute Genome Sequencing Center for Infectious Disease"/>
            <person name="Wu L."/>
            <person name="Ma J."/>
        </authorList>
    </citation>
    <scope>NUCLEOTIDE SEQUENCE [LARGE SCALE GENOMIC DNA]</scope>
    <source>
        <strain evidence="2">KCTC 52127</strain>
    </source>
</reference>
<dbReference type="Pfam" id="PF06167">
    <property type="entry name" value="Peptidase_M90"/>
    <property type="match status" value="1"/>
</dbReference>
<comment type="caution">
    <text evidence="1">The sequence shown here is derived from an EMBL/GenBank/DDBJ whole genome shotgun (WGS) entry which is preliminary data.</text>
</comment>
<name>A0ABW5LV51_9FLAO</name>
<evidence type="ECO:0000313" key="2">
    <source>
        <dbReference type="Proteomes" id="UP001597508"/>
    </source>
</evidence>
<evidence type="ECO:0000313" key="1">
    <source>
        <dbReference type="EMBL" id="MFD2568635.1"/>
    </source>
</evidence>
<dbReference type="SUPFAM" id="SSF55486">
    <property type="entry name" value="Metalloproteases ('zincins'), catalytic domain"/>
    <property type="match status" value="1"/>
</dbReference>
<gene>
    <name evidence="1" type="ORF">ACFSRZ_14760</name>
</gene>
<dbReference type="PANTHER" id="PTHR30164:SF2">
    <property type="entry name" value="PROTEIN MTFA"/>
    <property type="match status" value="1"/>
</dbReference>
<dbReference type="CDD" id="cd20170">
    <property type="entry name" value="Peptidase_M90-like"/>
    <property type="match status" value="1"/>
</dbReference>